<dbReference type="EMBL" id="CP099420">
    <property type="protein sequence ID" value="USW50929.1"/>
    <property type="molecule type" value="Genomic_DNA"/>
</dbReference>
<dbReference type="AlphaFoldDB" id="A0A9Q9AKD6"/>
<keyword evidence="2" id="KW-1015">Disulfide bond</keyword>
<dbReference type="InterPro" id="IPR010636">
    <property type="entry name" value="Class_II_hydrophobin"/>
</dbReference>
<comment type="similarity">
    <text evidence="1">Belongs to the cerato-ulmin hydrophobin family.</text>
</comment>
<dbReference type="InterPro" id="IPR036686">
    <property type="entry name" value="Class_II_Hydrophobin_sf"/>
</dbReference>
<dbReference type="GO" id="GO:0005576">
    <property type="term" value="C:extracellular region"/>
    <property type="evidence" value="ECO:0007669"/>
    <property type="project" value="InterPro"/>
</dbReference>
<dbReference type="Gene3D" id="3.20.120.10">
    <property type="entry name" value="Hydrophobin"/>
    <property type="match status" value="1"/>
</dbReference>
<organism evidence="3 4">
    <name type="scientific">Septoria linicola</name>
    <dbReference type="NCBI Taxonomy" id="215465"/>
    <lineage>
        <taxon>Eukaryota</taxon>
        <taxon>Fungi</taxon>
        <taxon>Dikarya</taxon>
        <taxon>Ascomycota</taxon>
        <taxon>Pezizomycotina</taxon>
        <taxon>Dothideomycetes</taxon>
        <taxon>Dothideomycetidae</taxon>
        <taxon>Mycosphaerellales</taxon>
        <taxon>Mycosphaerellaceae</taxon>
        <taxon>Septoria</taxon>
    </lineage>
</organism>
<accession>A0A9Q9AKD6</accession>
<keyword evidence="4" id="KW-1185">Reference proteome</keyword>
<evidence type="ECO:0000256" key="2">
    <source>
        <dbReference type="ARBA" id="ARBA00023157"/>
    </source>
</evidence>
<dbReference type="Pfam" id="PF06766">
    <property type="entry name" value="Hydrophobin_2"/>
    <property type="match status" value="1"/>
</dbReference>
<dbReference type="Proteomes" id="UP001056384">
    <property type="component" value="Chromosome 3"/>
</dbReference>
<evidence type="ECO:0000313" key="4">
    <source>
        <dbReference type="Proteomes" id="UP001056384"/>
    </source>
</evidence>
<gene>
    <name evidence="3" type="ORF">Slin15195_G042480</name>
</gene>
<evidence type="ECO:0000313" key="3">
    <source>
        <dbReference type="EMBL" id="USW50929.1"/>
    </source>
</evidence>
<sequence>MNHSQHLSKEGTIISRGYQHRSFYSPPNMVCPICLALTLTAAGAVASSLIPRQESEDNACSHRGSTPLCCPEKGDQIIAQDCVEPNDKSSPEDFRKACSSVKLNAFCCTTANGRTGVICAPGGQTPLKDRS</sequence>
<proteinExistence type="inferred from homology"/>
<evidence type="ECO:0000256" key="1">
    <source>
        <dbReference type="ARBA" id="ARBA00009576"/>
    </source>
</evidence>
<protein>
    <submittedName>
        <fullName evidence="3">Cerato-ulmin hydrophobin family, Hydrophobin superfamily</fullName>
    </submittedName>
</protein>
<name>A0A9Q9AKD6_9PEZI</name>
<reference evidence="3" key="1">
    <citation type="submission" date="2022-06" db="EMBL/GenBank/DDBJ databases">
        <title>Complete genome sequences of two strains of the flax pathogen Septoria linicola.</title>
        <authorList>
            <person name="Lapalu N."/>
            <person name="Simon A."/>
            <person name="Demenou B."/>
            <person name="Paumier D."/>
            <person name="Guillot M.-P."/>
            <person name="Gout L."/>
            <person name="Valade R."/>
        </authorList>
    </citation>
    <scope>NUCLEOTIDE SEQUENCE</scope>
    <source>
        <strain evidence="3">SE15195</strain>
    </source>
</reference>